<dbReference type="AlphaFoldDB" id="A0A6A8G6Y4"/>
<dbReference type="GO" id="GO:0016747">
    <property type="term" value="F:acyltransferase activity, transferring groups other than amino-acyl groups"/>
    <property type="evidence" value="ECO:0007669"/>
    <property type="project" value="InterPro"/>
</dbReference>
<dbReference type="Gene3D" id="3.40.630.30">
    <property type="match status" value="1"/>
</dbReference>
<sequence length="133" mass="14125">MSDVAVRNGGPDELVAVMRVLDAGLLEMAASEVRDRLETGDCLVADASGRVVGVLVLDGDYVEAVAVSQSRRGRGIGTTLVETALDRQGRLVAEFDAGVRPFYESLGFAIEPADDGRPDGRLRGILDRSHDPS</sequence>
<comment type="caution">
    <text evidence="2">The sequence shown here is derived from an EMBL/GenBank/DDBJ whole genome shotgun (WGS) entry which is preliminary data.</text>
</comment>
<feature type="domain" description="N-acetyltransferase" evidence="1">
    <location>
        <begin position="4"/>
        <end position="129"/>
    </location>
</feature>
<protein>
    <submittedName>
        <fullName evidence="2">GNAT family N-acetyltransferase</fullName>
    </submittedName>
</protein>
<dbReference type="OrthoDB" id="194677at2157"/>
<dbReference type="EMBL" id="WKJQ01000001">
    <property type="protein sequence ID" value="MRW96577.1"/>
    <property type="molecule type" value="Genomic_DNA"/>
</dbReference>
<dbReference type="PROSITE" id="PS51186">
    <property type="entry name" value="GNAT"/>
    <property type="match status" value="1"/>
</dbReference>
<dbReference type="Pfam" id="PF13508">
    <property type="entry name" value="Acetyltransf_7"/>
    <property type="match status" value="1"/>
</dbReference>
<proteinExistence type="predicted"/>
<dbReference type="InterPro" id="IPR016181">
    <property type="entry name" value="Acyl_CoA_acyltransferase"/>
</dbReference>
<keyword evidence="3" id="KW-1185">Reference proteome</keyword>
<evidence type="ECO:0000313" key="3">
    <source>
        <dbReference type="Proteomes" id="UP000443423"/>
    </source>
</evidence>
<reference evidence="2 3" key="1">
    <citation type="submission" date="2019-11" db="EMBL/GenBank/DDBJ databases">
        <title>Whole genome sequence of Haloferax sp. MBLA0078.</title>
        <authorList>
            <person name="Seo M.-J."/>
            <person name="Cho E.-S."/>
        </authorList>
    </citation>
    <scope>NUCLEOTIDE SEQUENCE [LARGE SCALE GENOMIC DNA]</scope>
    <source>
        <strain evidence="2 3">MBLA0078</strain>
    </source>
</reference>
<dbReference type="RefSeq" id="WP_151111098.1">
    <property type="nucleotide sequence ID" value="NZ_WKJQ01000001.1"/>
</dbReference>
<name>A0A6A8G6Y4_9EURY</name>
<dbReference type="CDD" id="cd04301">
    <property type="entry name" value="NAT_SF"/>
    <property type="match status" value="1"/>
</dbReference>
<gene>
    <name evidence="2" type="ORF">GJR99_08330</name>
</gene>
<evidence type="ECO:0000259" key="1">
    <source>
        <dbReference type="PROSITE" id="PS51186"/>
    </source>
</evidence>
<dbReference type="SUPFAM" id="SSF55729">
    <property type="entry name" value="Acyl-CoA N-acyltransferases (Nat)"/>
    <property type="match status" value="1"/>
</dbReference>
<evidence type="ECO:0000313" key="2">
    <source>
        <dbReference type="EMBL" id="MRW96577.1"/>
    </source>
</evidence>
<accession>A0A6A8G6Y4</accession>
<keyword evidence="2" id="KW-0808">Transferase</keyword>
<organism evidence="2 3">
    <name type="scientific">Haloferax marinum</name>
    <dbReference type="NCBI Taxonomy" id="2666143"/>
    <lineage>
        <taxon>Archaea</taxon>
        <taxon>Methanobacteriati</taxon>
        <taxon>Methanobacteriota</taxon>
        <taxon>Stenosarchaea group</taxon>
        <taxon>Halobacteria</taxon>
        <taxon>Halobacteriales</taxon>
        <taxon>Haloferacaceae</taxon>
        <taxon>Haloferax</taxon>
    </lineage>
</organism>
<dbReference type="Proteomes" id="UP000443423">
    <property type="component" value="Unassembled WGS sequence"/>
</dbReference>
<dbReference type="InterPro" id="IPR000182">
    <property type="entry name" value="GNAT_dom"/>
</dbReference>